<dbReference type="Gene3D" id="3.90.25.10">
    <property type="entry name" value="UDP-galactose 4-epimerase, domain 1"/>
    <property type="match status" value="1"/>
</dbReference>
<sequence length="294" mass="33209">MKNIVIFGASGQLGSCFKQIAENEGITDIYFPPESEANILDIDALRKVFEQYKPAYAVNCAAYTAVDKAEDEVELSEKINKTGAENLARLSAEYGSVLIHTSTDFVFKGDVASPRTEDDIAEPINVYGQTKLDGEKAVIDNLEKYFILRTSWLYSEYGNNFVKTMLKLGSERAELKIIADQIGTPTYGIDLAYAIMEIINTENTCYGIYHYSNEGVASWYDFAKTIFDISETHVKTLPIRTHEYPTKAVRPAYSVMDKSKIKSTLGIEIPYWRDSLHICINRLLSENQEQRIKN</sequence>
<evidence type="ECO:0000313" key="8">
    <source>
        <dbReference type="EMBL" id="RVT99869.1"/>
    </source>
</evidence>
<feature type="domain" description="RmlD-like substrate binding" evidence="7">
    <location>
        <begin position="3"/>
        <end position="283"/>
    </location>
</feature>
<proteinExistence type="inferred from homology"/>
<accession>A0A437MQE4</accession>
<organism evidence="8 9">
    <name type="scientific">Mucilaginibacter limnophilus</name>
    <dbReference type="NCBI Taxonomy" id="1932778"/>
    <lineage>
        <taxon>Bacteria</taxon>
        <taxon>Pseudomonadati</taxon>
        <taxon>Bacteroidota</taxon>
        <taxon>Sphingobacteriia</taxon>
        <taxon>Sphingobacteriales</taxon>
        <taxon>Sphingobacteriaceae</taxon>
        <taxon>Mucilaginibacter</taxon>
    </lineage>
</organism>
<dbReference type="GO" id="GO:0008831">
    <property type="term" value="F:dTDP-4-dehydrorhamnose reductase activity"/>
    <property type="evidence" value="ECO:0007669"/>
    <property type="project" value="UniProtKB-EC"/>
</dbReference>
<protein>
    <recommendedName>
        <fullName evidence="4 6">dTDP-4-dehydrorhamnose reductase</fullName>
        <ecNumber evidence="3 6">1.1.1.133</ecNumber>
    </recommendedName>
</protein>
<evidence type="ECO:0000256" key="6">
    <source>
        <dbReference type="RuleBase" id="RU364082"/>
    </source>
</evidence>
<dbReference type="SUPFAM" id="SSF51735">
    <property type="entry name" value="NAD(P)-binding Rossmann-fold domains"/>
    <property type="match status" value="1"/>
</dbReference>
<dbReference type="GO" id="GO:0005829">
    <property type="term" value="C:cytosol"/>
    <property type="evidence" value="ECO:0007669"/>
    <property type="project" value="TreeGrafter"/>
</dbReference>
<comment type="function">
    <text evidence="6">Catalyzes the reduction of dTDP-6-deoxy-L-lyxo-4-hexulose to yield dTDP-L-rhamnose.</text>
</comment>
<keyword evidence="9" id="KW-1185">Reference proteome</keyword>
<comment type="similarity">
    <text evidence="2 6">Belongs to the dTDP-4-dehydrorhamnose reductase family.</text>
</comment>
<evidence type="ECO:0000256" key="1">
    <source>
        <dbReference type="ARBA" id="ARBA00004781"/>
    </source>
</evidence>
<gene>
    <name evidence="8" type="primary">rfbD</name>
    <name evidence="8" type="ORF">EOD41_15625</name>
</gene>
<dbReference type="OrthoDB" id="9803892at2"/>
<name>A0A437MQE4_9SPHI</name>
<dbReference type="GO" id="GO:0019305">
    <property type="term" value="P:dTDP-rhamnose biosynthetic process"/>
    <property type="evidence" value="ECO:0007669"/>
    <property type="project" value="UniProtKB-UniPathway"/>
</dbReference>
<evidence type="ECO:0000313" key="9">
    <source>
        <dbReference type="Proteomes" id="UP000282759"/>
    </source>
</evidence>
<dbReference type="Gene3D" id="3.40.50.720">
    <property type="entry name" value="NAD(P)-binding Rossmann-like Domain"/>
    <property type="match status" value="1"/>
</dbReference>
<reference evidence="8 9" key="1">
    <citation type="submission" date="2019-01" db="EMBL/GenBank/DDBJ databases">
        <authorList>
            <person name="Chen W.-M."/>
        </authorList>
    </citation>
    <scope>NUCLEOTIDE SEQUENCE [LARGE SCALE GENOMIC DNA]</scope>
    <source>
        <strain evidence="8 9">YBJ-36</strain>
    </source>
</reference>
<dbReference type="PANTHER" id="PTHR10491">
    <property type="entry name" value="DTDP-4-DEHYDRORHAMNOSE REDUCTASE"/>
    <property type="match status" value="1"/>
</dbReference>
<dbReference type="NCBIfam" id="TIGR01214">
    <property type="entry name" value="rmlD"/>
    <property type="match status" value="1"/>
</dbReference>
<dbReference type="InterPro" id="IPR029903">
    <property type="entry name" value="RmlD-like-bd"/>
</dbReference>
<comment type="pathway">
    <text evidence="1 6">Carbohydrate biosynthesis; dTDP-L-rhamnose biosynthesis.</text>
</comment>
<evidence type="ECO:0000256" key="3">
    <source>
        <dbReference type="ARBA" id="ARBA00012929"/>
    </source>
</evidence>
<evidence type="ECO:0000256" key="2">
    <source>
        <dbReference type="ARBA" id="ARBA00010944"/>
    </source>
</evidence>
<dbReference type="EC" id="1.1.1.133" evidence="3 6"/>
<keyword evidence="6" id="KW-0521">NADP</keyword>
<dbReference type="Proteomes" id="UP000282759">
    <property type="component" value="Unassembled WGS sequence"/>
</dbReference>
<dbReference type="UniPathway" id="UPA00124"/>
<dbReference type="InterPro" id="IPR005913">
    <property type="entry name" value="dTDP_dehydrorham_reduct"/>
</dbReference>
<evidence type="ECO:0000256" key="4">
    <source>
        <dbReference type="ARBA" id="ARBA00017099"/>
    </source>
</evidence>
<dbReference type="RefSeq" id="WP_127706604.1">
    <property type="nucleotide sequence ID" value="NZ_SACK01000007.1"/>
</dbReference>
<evidence type="ECO:0000259" key="7">
    <source>
        <dbReference type="Pfam" id="PF04321"/>
    </source>
</evidence>
<dbReference type="Pfam" id="PF04321">
    <property type="entry name" value="RmlD_sub_bind"/>
    <property type="match status" value="1"/>
</dbReference>
<comment type="caution">
    <text evidence="8">The sequence shown here is derived from an EMBL/GenBank/DDBJ whole genome shotgun (WGS) entry which is preliminary data.</text>
</comment>
<evidence type="ECO:0000256" key="5">
    <source>
        <dbReference type="ARBA" id="ARBA00048200"/>
    </source>
</evidence>
<keyword evidence="6 8" id="KW-0560">Oxidoreductase</keyword>
<dbReference type="InterPro" id="IPR036291">
    <property type="entry name" value="NAD(P)-bd_dom_sf"/>
</dbReference>
<dbReference type="AlphaFoldDB" id="A0A437MQE4"/>
<comment type="catalytic activity">
    <reaction evidence="5">
        <text>dTDP-beta-L-rhamnose + NADP(+) = dTDP-4-dehydro-beta-L-rhamnose + NADPH + H(+)</text>
        <dbReference type="Rhea" id="RHEA:21796"/>
        <dbReference type="ChEBI" id="CHEBI:15378"/>
        <dbReference type="ChEBI" id="CHEBI:57510"/>
        <dbReference type="ChEBI" id="CHEBI:57783"/>
        <dbReference type="ChEBI" id="CHEBI:58349"/>
        <dbReference type="ChEBI" id="CHEBI:62830"/>
        <dbReference type="EC" id="1.1.1.133"/>
    </reaction>
</comment>
<dbReference type="EMBL" id="SACK01000007">
    <property type="protein sequence ID" value="RVT99869.1"/>
    <property type="molecule type" value="Genomic_DNA"/>
</dbReference>
<dbReference type="CDD" id="cd05254">
    <property type="entry name" value="dTDP_HR_like_SDR_e"/>
    <property type="match status" value="1"/>
</dbReference>
<dbReference type="PANTHER" id="PTHR10491:SF4">
    <property type="entry name" value="METHIONINE ADENOSYLTRANSFERASE 2 SUBUNIT BETA"/>
    <property type="match status" value="1"/>
</dbReference>